<proteinExistence type="predicted"/>
<organism evidence="1">
    <name type="scientific">viral metagenome</name>
    <dbReference type="NCBI Taxonomy" id="1070528"/>
    <lineage>
        <taxon>unclassified sequences</taxon>
        <taxon>metagenomes</taxon>
        <taxon>organismal metagenomes</taxon>
    </lineage>
</organism>
<evidence type="ECO:0000313" key="1">
    <source>
        <dbReference type="EMBL" id="QHU00436.1"/>
    </source>
</evidence>
<name>A0A6C0J6V5_9ZZZZ</name>
<dbReference type="AlphaFoldDB" id="A0A6C0J6V5"/>
<sequence length="79" mass="8820">MSLQPLNRDPKNMNGEYENMFKIPQHSSNKAFVSNPYIAGKCKCKETTCFSLTEGAKACDKGSFKVWSAQGKIKTIPNM</sequence>
<reference evidence="1" key="1">
    <citation type="journal article" date="2020" name="Nature">
        <title>Giant virus diversity and host interactions through global metagenomics.</title>
        <authorList>
            <person name="Schulz F."/>
            <person name="Roux S."/>
            <person name="Paez-Espino D."/>
            <person name="Jungbluth S."/>
            <person name="Walsh D.A."/>
            <person name="Denef V.J."/>
            <person name="McMahon K.D."/>
            <person name="Konstantinidis K.T."/>
            <person name="Eloe-Fadrosh E.A."/>
            <person name="Kyrpides N.C."/>
            <person name="Woyke T."/>
        </authorList>
    </citation>
    <scope>NUCLEOTIDE SEQUENCE</scope>
    <source>
        <strain evidence="1">GVMAG-M-3300025860-20</strain>
    </source>
</reference>
<accession>A0A6C0J6V5</accession>
<protein>
    <submittedName>
        <fullName evidence="1">Uncharacterized protein</fullName>
    </submittedName>
</protein>
<dbReference type="EMBL" id="MN740327">
    <property type="protein sequence ID" value="QHU00436.1"/>
    <property type="molecule type" value="Genomic_DNA"/>
</dbReference>